<comment type="caution">
    <text evidence="6">The sequence shown here is derived from an EMBL/GenBank/DDBJ whole genome shotgun (WGS) entry which is preliminary data.</text>
</comment>
<feature type="transmembrane region" description="Helical" evidence="4">
    <location>
        <begin position="6"/>
        <end position="27"/>
    </location>
</feature>
<evidence type="ECO:0000256" key="1">
    <source>
        <dbReference type="ARBA" id="ARBA00022630"/>
    </source>
</evidence>
<keyword evidence="4" id="KW-0472">Membrane</keyword>
<keyword evidence="4" id="KW-0812">Transmembrane</keyword>
<keyword evidence="1" id="KW-0285">Flavoprotein</keyword>
<keyword evidence="4" id="KW-1133">Transmembrane helix</keyword>
<dbReference type="PROSITE" id="PS50112">
    <property type="entry name" value="PAS"/>
    <property type="match status" value="1"/>
</dbReference>
<keyword evidence="3" id="KW-0157">Chromophore</keyword>
<keyword evidence="7" id="KW-1185">Reference proteome</keyword>
<dbReference type="OrthoDB" id="447251at2759"/>
<protein>
    <submittedName>
        <fullName evidence="6">Element involved in conidiacion</fullName>
    </submittedName>
</protein>
<proteinExistence type="predicted"/>
<dbReference type="EMBL" id="AZGY01000006">
    <property type="protein sequence ID" value="KZZ97535.1"/>
    <property type="molecule type" value="Genomic_DNA"/>
</dbReference>
<dbReference type="AlphaFoldDB" id="A0A168DAH1"/>
<dbReference type="SUPFAM" id="SSF55785">
    <property type="entry name" value="PYP-like sensor domain (PAS domain)"/>
    <property type="match status" value="1"/>
</dbReference>
<evidence type="ECO:0000313" key="7">
    <source>
        <dbReference type="Proteomes" id="UP000078544"/>
    </source>
</evidence>
<dbReference type="Proteomes" id="UP000078544">
    <property type="component" value="Unassembled WGS sequence"/>
</dbReference>
<dbReference type="Gene3D" id="3.30.450.20">
    <property type="entry name" value="PAS domain"/>
    <property type="match status" value="1"/>
</dbReference>
<evidence type="ECO:0000313" key="6">
    <source>
        <dbReference type="EMBL" id="KZZ97535.1"/>
    </source>
</evidence>
<evidence type="ECO:0000256" key="3">
    <source>
        <dbReference type="ARBA" id="ARBA00022991"/>
    </source>
</evidence>
<dbReference type="Pfam" id="PF13426">
    <property type="entry name" value="PAS_9"/>
    <property type="match status" value="1"/>
</dbReference>
<dbReference type="CDD" id="cd00130">
    <property type="entry name" value="PAS"/>
    <property type="match status" value="1"/>
</dbReference>
<reference evidence="6 7" key="1">
    <citation type="journal article" date="2016" name="Genome Biol. Evol.">
        <title>Divergent and convergent evolution of fungal pathogenicity.</title>
        <authorList>
            <person name="Shang Y."/>
            <person name="Xiao G."/>
            <person name="Zheng P."/>
            <person name="Cen K."/>
            <person name="Zhan S."/>
            <person name="Wang C."/>
        </authorList>
    </citation>
    <scope>NUCLEOTIDE SEQUENCE [LARGE SCALE GENOMIC DNA]</scope>
    <source>
        <strain evidence="6 7">RCEF 2490</strain>
    </source>
</reference>
<dbReference type="InterPro" id="IPR035965">
    <property type="entry name" value="PAS-like_dom_sf"/>
</dbReference>
<dbReference type="STRING" id="1081109.A0A168DAH1"/>
<dbReference type="GO" id="GO:0005634">
    <property type="term" value="C:nucleus"/>
    <property type="evidence" value="ECO:0007669"/>
    <property type="project" value="TreeGrafter"/>
</dbReference>
<dbReference type="PANTHER" id="PTHR47429">
    <property type="entry name" value="PROTEIN TWIN LOV 1"/>
    <property type="match status" value="1"/>
</dbReference>
<gene>
    <name evidence="6" type="ORF">AAL_03499</name>
</gene>
<evidence type="ECO:0000259" key="5">
    <source>
        <dbReference type="PROSITE" id="PS50112"/>
    </source>
</evidence>
<evidence type="ECO:0000256" key="4">
    <source>
        <dbReference type="SAM" id="Phobius"/>
    </source>
</evidence>
<dbReference type="PANTHER" id="PTHR47429:SF7">
    <property type="entry name" value="GATA-FACTOR"/>
    <property type="match status" value="1"/>
</dbReference>
<organism evidence="6 7">
    <name type="scientific">Moelleriella libera RCEF 2490</name>
    <dbReference type="NCBI Taxonomy" id="1081109"/>
    <lineage>
        <taxon>Eukaryota</taxon>
        <taxon>Fungi</taxon>
        <taxon>Dikarya</taxon>
        <taxon>Ascomycota</taxon>
        <taxon>Pezizomycotina</taxon>
        <taxon>Sordariomycetes</taxon>
        <taxon>Hypocreomycetidae</taxon>
        <taxon>Hypocreales</taxon>
        <taxon>Clavicipitaceae</taxon>
        <taxon>Moelleriella</taxon>
    </lineage>
</organism>
<dbReference type="InterPro" id="IPR000014">
    <property type="entry name" value="PAS"/>
</dbReference>
<dbReference type="NCBIfam" id="TIGR00229">
    <property type="entry name" value="sensory_box"/>
    <property type="match status" value="1"/>
</dbReference>
<feature type="domain" description="PAS" evidence="5">
    <location>
        <begin position="56"/>
        <end position="90"/>
    </location>
</feature>
<keyword evidence="2" id="KW-0288">FMN</keyword>
<evidence type="ECO:0000256" key="2">
    <source>
        <dbReference type="ARBA" id="ARBA00022643"/>
    </source>
</evidence>
<name>A0A168DAH1_9HYPO</name>
<sequence length="155" mass="17420">MKDPVFFPGLYSATGFDVMAILFCLMVRKNPQINLGPVDCSVALILCDLDLPDEPIVYVTDAFCDLTGYTKPEIVGRNCRFLQTPNPDSKAMPSPHCKAAPTQMRDAIKDRKEVQLRVVNYRKDGQRFYNMVTIIPVDLDDSGHRYAVGFSVEVQ</sequence>
<accession>A0A168DAH1</accession>